<evidence type="ECO:0000313" key="3">
    <source>
        <dbReference type="Proteomes" id="UP001153269"/>
    </source>
</evidence>
<gene>
    <name evidence="2" type="ORF">PLEPLA_LOCUS21098</name>
</gene>
<comment type="caution">
    <text evidence="2">The sequence shown here is derived from an EMBL/GenBank/DDBJ whole genome shotgun (WGS) entry which is preliminary data.</text>
</comment>
<sequence>MAPNNKHKKRKQAARDLTAEGPNTPRSGKWRRKPHNIREEAALREFGLWCDDDSGVSFVASSWMAVRRQQGPGRRNLACRGTETRVPPRPSPRTSEIEPTTGFRVVVEERVRSGNECRSGRTRLYHDPPAMAKFSCVSARSLEASLLRAREFRSYCRFSRSSSRPECNVNGG</sequence>
<evidence type="ECO:0000313" key="2">
    <source>
        <dbReference type="EMBL" id="CAB1433010.1"/>
    </source>
</evidence>
<feature type="region of interest" description="Disordered" evidence="1">
    <location>
        <begin position="70"/>
        <end position="101"/>
    </location>
</feature>
<feature type="compositionally biased region" description="Basic residues" evidence="1">
    <location>
        <begin position="1"/>
        <end position="12"/>
    </location>
</feature>
<dbReference type="Proteomes" id="UP001153269">
    <property type="component" value="Unassembled WGS sequence"/>
</dbReference>
<dbReference type="AlphaFoldDB" id="A0A9N7UKA5"/>
<organism evidence="2 3">
    <name type="scientific">Pleuronectes platessa</name>
    <name type="common">European plaice</name>
    <dbReference type="NCBI Taxonomy" id="8262"/>
    <lineage>
        <taxon>Eukaryota</taxon>
        <taxon>Metazoa</taxon>
        <taxon>Chordata</taxon>
        <taxon>Craniata</taxon>
        <taxon>Vertebrata</taxon>
        <taxon>Euteleostomi</taxon>
        <taxon>Actinopterygii</taxon>
        <taxon>Neopterygii</taxon>
        <taxon>Teleostei</taxon>
        <taxon>Neoteleostei</taxon>
        <taxon>Acanthomorphata</taxon>
        <taxon>Carangaria</taxon>
        <taxon>Pleuronectiformes</taxon>
        <taxon>Pleuronectoidei</taxon>
        <taxon>Pleuronectidae</taxon>
        <taxon>Pleuronectes</taxon>
    </lineage>
</organism>
<name>A0A9N7UKA5_PLEPL</name>
<protein>
    <submittedName>
        <fullName evidence="2">Uncharacterized protein</fullName>
    </submittedName>
</protein>
<feature type="region of interest" description="Disordered" evidence="1">
    <location>
        <begin position="1"/>
        <end position="35"/>
    </location>
</feature>
<accession>A0A9N7UKA5</accession>
<reference evidence="2" key="1">
    <citation type="submission" date="2020-03" db="EMBL/GenBank/DDBJ databases">
        <authorList>
            <person name="Weist P."/>
        </authorList>
    </citation>
    <scope>NUCLEOTIDE SEQUENCE</scope>
</reference>
<evidence type="ECO:0000256" key="1">
    <source>
        <dbReference type="SAM" id="MobiDB-lite"/>
    </source>
</evidence>
<keyword evidence="3" id="KW-1185">Reference proteome</keyword>
<feature type="non-terminal residue" evidence="2">
    <location>
        <position position="172"/>
    </location>
</feature>
<dbReference type="EMBL" id="CADEAL010001503">
    <property type="protein sequence ID" value="CAB1433010.1"/>
    <property type="molecule type" value="Genomic_DNA"/>
</dbReference>
<proteinExistence type="predicted"/>